<dbReference type="OrthoDB" id="1421172at2"/>
<keyword evidence="3" id="KW-1185">Reference proteome</keyword>
<comment type="caution">
    <text evidence="2">The sequence shown here is derived from an EMBL/GenBank/DDBJ whole genome shotgun (WGS) entry which is preliminary data.</text>
</comment>
<dbReference type="AlphaFoldDB" id="A0A5C6RHQ8"/>
<dbReference type="CDD" id="cd07177">
    <property type="entry name" value="terB_like"/>
    <property type="match status" value="1"/>
</dbReference>
<dbReference type="InterPro" id="IPR029024">
    <property type="entry name" value="TerB-like"/>
</dbReference>
<dbReference type="EMBL" id="VOOR01000053">
    <property type="protein sequence ID" value="TXB61564.1"/>
    <property type="molecule type" value="Genomic_DNA"/>
</dbReference>
<keyword evidence="1" id="KW-1133">Transmembrane helix</keyword>
<dbReference type="SUPFAM" id="SSF158682">
    <property type="entry name" value="TerB-like"/>
    <property type="match status" value="1"/>
</dbReference>
<reference evidence="2 3" key="1">
    <citation type="submission" date="2019-08" db="EMBL/GenBank/DDBJ databases">
        <title>Genome of Phaeodactylibacter luteus.</title>
        <authorList>
            <person name="Bowman J.P."/>
        </authorList>
    </citation>
    <scope>NUCLEOTIDE SEQUENCE [LARGE SCALE GENOMIC DNA]</scope>
    <source>
        <strain evidence="2 3">KCTC 42180</strain>
    </source>
</reference>
<feature type="transmembrane region" description="Helical" evidence="1">
    <location>
        <begin position="407"/>
        <end position="432"/>
    </location>
</feature>
<accession>A0A5C6RHQ8</accession>
<protein>
    <submittedName>
        <fullName evidence="2">TerB family tellurite resistance protein</fullName>
    </submittedName>
</protein>
<name>A0A5C6RHQ8_9BACT</name>
<evidence type="ECO:0000256" key="1">
    <source>
        <dbReference type="SAM" id="Phobius"/>
    </source>
</evidence>
<keyword evidence="1" id="KW-0472">Membrane</keyword>
<proteinExistence type="predicted"/>
<gene>
    <name evidence="2" type="ORF">FRY97_18390</name>
</gene>
<evidence type="ECO:0000313" key="3">
    <source>
        <dbReference type="Proteomes" id="UP000321580"/>
    </source>
</evidence>
<keyword evidence="1" id="KW-0812">Transmembrane</keyword>
<dbReference type="Gene3D" id="1.10.3680.10">
    <property type="entry name" value="TerB-like"/>
    <property type="match status" value="1"/>
</dbReference>
<dbReference type="Proteomes" id="UP000321580">
    <property type="component" value="Unassembled WGS sequence"/>
</dbReference>
<evidence type="ECO:0000313" key="2">
    <source>
        <dbReference type="EMBL" id="TXB61564.1"/>
    </source>
</evidence>
<dbReference type="RefSeq" id="WP_147169038.1">
    <property type="nucleotide sequence ID" value="NZ_VOOR01000053.1"/>
</dbReference>
<organism evidence="2 3">
    <name type="scientific">Phaeodactylibacter luteus</name>
    <dbReference type="NCBI Taxonomy" id="1564516"/>
    <lineage>
        <taxon>Bacteria</taxon>
        <taxon>Pseudomonadati</taxon>
        <taxon>Bacteroidota</taxon>
        <taxon>Saprospiria</taxon>
        <taxon>Saprospirales</taxon>
        <taxon>Haliscomenobacteraceae</taxon>
        <taxon>Phaeodactylibacter</taxon>
    </lineage>
</organism>
<sequence>MPTPTPDFKAKSWLEQYLAYRQQHPLAPLAGGELPEELMATLPSPFEGYQHPLYLCLQQSGMAFGFPVAYPFKDPSGAFGQLSVSSRAKFVLLDTMLYAVYLQEGAPSGEAYQRMVAQAGRLLRAYYRHLHQTVFQEQSNFVEDILFQRVQYKKRLMDFRRSGINTHLFWDLQGFLQYYEYASECEGEIPEAWFEELLQQKKMLKVLSFKIIAAAIHADWKIARAEQSLARQFNAASRLLSKSEKASVGNLFKWGVALEDIQIPQALNWEARRHLLDIALLAVYADREIDLQEDTFLRRLAFRLGLTAEDLLSSKASLGIFLFQYGERLHFRKAKSAGLQLAWQAIAENMAKLGRAARMEAVETRDMAATFGKLLSHRLSPKADPSRLPSEEEIQAAMAQLKDLPRFLPFFSLFFIPVPGITELYILTAIGLEKLSRGKVSLLPSQLRKLNAEQEE</sequence>